<keyword evidence="2 6" id="KW-0238">DNA-binding</keyword>
<dbReference type="SUPFAM" id="SSF55781">
    <property type="entry name" value="GAF domain-like"/>
    <property type="match status" value="1"/>
</dbReference>
<dbReference type="InterPro" id="IPR005471">
    <property type="entry name" value="Tscrpt_reg_IclR_N"/>
</dbReference>
<dbReference type="InterPro" id="IPR036388">
    <property type="entry name" value="WH-like_DNA-bd_sf"/>
</dbReference>
<dbReference type="EMBL" id="FNFE01000005">
    <property type="protein sequence ID" value="SDK59750.1"/>
    <property type="molecule type" value="Genomic_DNA"/>
</dbReference>
<accession>A0A1G9D741</accession>
<keyword evidence="3" id="KW-0804">Transcription</keyword>
<dbReference type="InterPro" id="IPR014757">
    <property type="entry name" value="Tscrpt_reg_IclR_C"/>
</dbReference>
<evidence type="ECO:0000256" key="2">
    <source>
        <dbReference type="ARBA" id="ARBA00023125"/>
    </source>
</evidence>
<protein>
    <submittedName>
        <fullName evidence="6">DNA-binding transcriptional regulator, IclR family</fullName>
    </submittedName>
</protein>
<dbReference type="GO" id="GO:0045892">
    <property type="term" value="P:negative regulation of DNA-templated transcription"/>
    <property type="evidence" value="ECO:0007669"/>
    <property type="project" value="TreeGrafter"/>
</dbReference>
<dbReference type="RefSeq" id="WP_090309837.1">
    <property type="nucleotide sequence ID" value="NZ_FNFE01000005.1"/>
</dbReference>
<dbReference type="PANTHER" id="PTHR30136">
    <property type="entry name" value="HELIX-TURN-HELIX TRANSCRIPTIONAL REGULATOR, ICLR FAMILY"/>
    <property type="match status" value="1"/>
</dbReference>
<dbReference type="InterPro" id="IPR036390">
    <property type="entry name" value="WH_DNA-bd_sf"/>
</dbReference>
<dbReference type="Proteomes" id="UP000198882">
    <property type="component" value="Unassembled WGS sequence"/>
</dbReference>
<keyword evidence="7" id="KW-1185">Reference proteome</keyword>
<dbReference type="Gene3D" id="3.30.450.40">
    <property type="match status" value="1"/>
</dbReference>
<evidence type="ECO:0000313" key="6">
    <source>
        <dbReference type="EMBL" id="SDK59750.1"/>
    </source>
</evidence>
<reference evidence="7" key="1">
    <citation type="submission" date="2016-10" db="EMBL/GenBank/DDBJ databases">
        <authorList>
            <person name="Varghese N."/>
            <person name="Submissions S."/>
        </authorList>
    </citation>
    <scope>NUCLEOTIDE SEQUENCE [LARGE SCALE GENOMIC DNA]</scope>
    <source>
        <strain evidence="7">B4,CECT 8067,JCM 17497</strain>
    </source>
</reference>
<dbReference type="PROSITE" id="PS51077">
    <property type="entry name" value="HTH_ICLR"/>
    <property type="match status" value="1"/>
</dbReference>
<gene>
    <name evidence="6" type="ORF">SAMN04515672_3457</name>
</gene>
<evidence type="ECO:0000256" key="1">
    <source>
        <dbReference type="ARBA" id="ARBA00023015"/>
    </source>
</evidence>
<dbReference type="SUPFAM" id="SSF46785">
    <property type="entry name" value="Winged helix' DNA-binding domain"/>
    <property type="match status" value="1"/>
</dbReference>
<evidence type="ECO:0000259" key="4">
    <source>
        <dbReference type="PROSITE" id="PS51077"/>
    </source>
</evidence>
<dbReference type="OrthoDB" id="14763at2157"/>
<evidence type="ECO:0000256" key="3">
    <source>
        <dbReference type="ARBA" id="ARBA00023163"/>
    </source>
</evidence>
<dbReference type="PROSITE" id="PS51078">
    <property type="entry name" value="ICLR_ED"/>
    <property type="match status" value="1"/>
</dbReference>
<feature type="domain" description="HTH iclR-type" evidence="4">
    <location>
        <begin position="8"/>
        <end position="67"/>
    </location>
</feature>
<dbReference type="PANTHER" id="PTHR30136:SF35">
    <property type="entry name" value="HTH-TYPE TRANSCRIPTIONAL REGULATOR RV1719"/>
    <property type="match status" value="1"/>
</dbReference>
<dbReference type="GO" id="GO:0003677">
    <property type="term" value="F:DNA binding"/>
    <property type="evidence" value="ECO:0007669"/>
    <property type="project" value="UniProtKB-KW"/>
</dbReference>
<organism evidence="6 7">
    <name type="scientific">Natronorubrum texcoconense</name>
    <dbReference type="NCBI Taxonomy" id="1095776"/>
    <lineage>
        <taxon>Archaea</taxon>
        <taxon>Methanobacteriati</taxon>
        <taxon>Methanobacteriota</taxon>
        <taxon>Stenosarchaea group</taxon>
        <taxon>Halobacteria</taxon>
        <taxon>Halobacteriales</taxon>
        <taxon>Natrialbaceae</taxon>
        <taxon>Natronorubrum</taxon>
    </lineage>
</organism>
<dbReference type="GO" id="GO:0003700">
    <property type="term" value="F:DNA-binding transcription factor activity"/>
    <property type="evidence" value="ECO:0007669"/>
    <property type="project" value="TreeGrafter"/>
</dbReference>
<keyword evidence="1" id="KW-0805">Transcription regulation</keyword>
<dbReference type="Pfam" id="PF09339">
    <property type="entry name" value="HTH_IclR"/>
    <property type="match status" value="1"/>
</dbReference>
<dbReference type="Gene3D" id="1.10.10.10">
    <property type="entry name" value="Winged helix-like DNA-binding domain superfamily/Winged helix DNA-binding domain"/>
    <property type="match status" value="1"/>
</dbReference>
<dbReference type="SMART" id="SM00346">
    <property type="entry name" value="HTH_ICLR"/>
    <property type="match status" value="1"/>
</dbReference>
<name>A0A1G9D741_9EURY</name>
<feature type="domain" description="IclR-ED" evidence="5">
    <location>
        <begin position="68"/>
        <end position="251"/>
    </location>
</feature>
<dbReference type="InterPro" id="IPR050707">
    <property type="entry name" value="HTH_MetabolicPath_Reg"/>
</dbReference>
<evidence type="ECO:0000259" key="5">
    <source>
        <dbReference type="PROSITE" id="PS51078"/>
    </source>
</evidence>
<evidence type="ECO:0000313" key="7">
    <source>
        <dbReference type="Proteomes" id="UP000198882"/>
    </source>
</evidence>
<proteinExistence type="predicted"/>
<dbReference type="InterPro" id="IPR029016">
    <property type="entry name" value="GAF-like_dom_sf"/>
</dbReference>
<dbReference type="AlphaFoldDB" id="A0A1G9D741"/>
<sequence length="253" mass="27774">MTDATPPMSSVLRAFDVLTVLWEVNGAGPSEVATRMDVPKSTAHVYLHTLEETGYVVNDGGEYRLSHQFLATGSRIKHRNSLFQAAEPKLRELAMETGELITLVIEEAGQSVILHKETGDRSLELGIYSGMITPLHSNATGKAILANLPPERTDEIIETHGLTPLTEKTVTDEERLRTELDSIREQGYAVDWDQQVKGMGLIGAPIEIDGELKGAVGIAGPTGRIQDETYQTTLRQELQGTIDSITIKYRYGT</sequence>
<dbReference type="STRING" id="1095776.SAMN04515672_3457"/>
<dbReference type="Pfam" id="PF01614">
    <property type="entry name" value="IclR_C"/>
    <property type="match status" value="1"/>
</dbReference>